<protein>
    <submittedName>
        <fullName evidence="2 3">DNA ligase I</fullName>
    </submittedName>
</protein>
<accession>A0A084VB90</accession>
<reference evidence="3" key="2">
    <citation type="submission" date="2020-05" db="UniProtKB">
        <authorList>
            <consortium name="EnsemblMetazoa"/>
        </authorList>
    </citation>
    <scope>IDENTIFICATION</scope>
</reference>
<dbReference type="Proteomes" id="UP000030765">
    <property type="component" value="Unassembled WGS sequence"/>
</dbReference>
<dbReference type="EnsemblMetazoa" id="ASIC001374-RA">
    <property type="protein sequence ID" value="ASIC001374-PA"/>
    <property type="gene ID" value="ASIC001374"/>
</dbReference>
<dbReference type="EMBL" id="ATLV01006087">
    <property type="status" value="NOT_ANNOTATED_CDS"/>
    <property type="molecule type" value="Genomic_DNA"/>
</dbReference>
<keyword evidence="4" id="KW-1185">Reference proteome</keyword>
<keyword evidence="2" id="KW-0436">Ligase</keyword>
<evidence type="ECO:0000313" key="2">
    <source>
        <dbReference type="EMBL" id="KFB35234.1"/>
    </source>
</evidence>
<sequence length="297" mass="32843">MENATLEELKRRLPRFTVTIVSPENELNDNSWELSPPGPQPNNQVCTVPSVAEVSRSASLGPHPPSPTPTPTPAAQCLHQNESAAVPHQALTVPAQVAHQLERLNDESARMRVSLEIAVDRLTVDCSAFQEFDFVPLETREELEKINTQLGRRRHDRSTEEGNRELPCENSHRAMHRFPLQPTTVCGVQLDGGWKTGPKIPFCLLKNVLRLLRRVAGTPGTPARADFIENLVQSRLHTSQRRLQGTKGVLPHEGSRLHICECRTSATYIGAMCGISSTLTIKDQRTAPLLSLIGMPS</sequence>
<dbReference type="VEuPathDB" id="VectorBase:ASIS007369"/>
<dbReference type="AlphaFoldDB" id="A0A084VB90"/>
<feature type="region of interest" description="Disordered" evidence="1">
    <location>
        <begin position="24"/>
        <end position="43"/>
    </location>
</feature>
<dbReference type="EMBL" id="KE524338">
    <property type="protein sequence ID" value="KFB35234.1"/>
    <property type="molecule type" value="Genomic_DNA"/>
</dbReference>
<gene>
    <name evidence="2" type="ORF">ZHAS_00001374</name>
</gene>
<feature type="compositionally biased region" description="Pro residues" evidence="1">
    <location>
        <begin position="62"/>
        <end position="72"/>
    </location>
</feature>
<feature type="region of interest" description="Disordered" evidence="1">
    <location>
        <begin position="52"/>
        <end position="75"/>
    </location>
</feature>
<name>A0A084VB90_ANOSI</name>
<dbReference type="GO" id="GO:0016874">
    <property type="term" value="F:ligase activity"/>
    <property type="evidence" value="ECO:0007669"/>
    <property type="project" value="UniProtKB-KW"/>
</dbReference>
<dbReference type="VEuPathDB" id="VectorBase:ASIC001374"/>
<reference evidence="2 4" key="1">
    <citation type="journal article" date="2014" name="BMC Genomics">
        <title>Genome sequence of Anopheles sinensis provides insight into genetics basis of mosquito competence for malaria parasites.</title>
        <authorList>
            <person name="Zhou D."/>
            <person name="Zhang D."/>
            <person name="Ding G."/>
            <person name="Shi L."/>
            <person name="Hou Q."/>
            <person name="Ye Y."/>
            <person name="Xu Y."/>
            <person name="Zhou H."/>
            <person name="Xiong C."/>
            <person name="Li S."/>
            <person name="Yu J."/>
            <person name="Hong S."/>
            <person name="Yu X."/>
            <person name="Zou P."/>
            <person name="Chen C."/>
            <person name="Chang X."/>
            <person name="Wang W."/>
            <person name="Lv Y."/>
            <person name="Sun Y."/>
            <person name="Ma L."/>
            <person name="Shen B."/>
            <person name="Zhu C."/>
        </authorList>
    </citation>
    <scope>NUCLEOTIDE SEQUENCE [LARGE SCALE GENOMIC DNA]</scope>
</reference>
<proteinExistence type="predicted"/>
<evidence type="ECO:0000313" key="3">
    <source>
        <dbReference type="EnsemblMetazoa" id="ASIC001374-PA"/>
    </source>
</evidence>
<organism evidence="2">
    <name type="scientific">Anopheles sinensis</name>
    <name type="common">Mosquito</name>
    <dbReference type="NCBI Taxonomy" id="74873"/>
    <lineage>
        <taxon>Eukaryota</taxon>
        <taxon>Metazoa</taxon>
        <taxon>Ecdysozoa</taxon>
        <taxon>Arthropoda</taxon>
        <taxon>Hexapoda</taxon>
        <taxon>Insecta</taxon>
        <taxon>Pterygota</taxon>
        <taxon>Neoptera</taxon>
        <taxon>Endopterygota</taxon>
        <taxon>Diptera</taxon>
        <taxon>Nematocera</taxon>
        <taxon>Culicoidea</taxon>
        <taxon>Culicidae</taxon>
        <taxon>Anophelinae</taxon>
        <taxon>Anopheles</taxon>
    </lineage>
</organism>
<evidence type="ECO:0000256" key="1">
    <source>
        <dbReference type="SAM" id="MobiDB-lite"/>
    </source>
</evidence>
<evidence type="ECO:0000313" key="4">
    <source>
        <dbReference type="Proteomes" id="UP000030765"/>
    </source>
</evidence>